<reference evidence="2 3" key="1">
    <citation type="submission" date="2016-03" db="EMBL/GenBank/DDBJ databases">
        <authorList>
            <person name="Ploux O."/>
        </authorList>
    </citation>
    <scope>NUCLEOTIDE SEQUENCE [LARGE SCALE GENOMIC DNA]</scope>
    <source>
        <strain evidence="2 3">URUG2</strain>
    </source>
</reference>
<dbReference type="EMBL" id="FJUY01000002">
    <property type="protein sequence ID" value="CZT15853.1"/>
    <property type="molecule type" value="Genomic_DNA"/>
</dbReference>
<dbReference type="RefSeq" id="XP_023622748.1">
    <property type="nucleotide sequence ID" value="XM_023766980.1"/>
</dbReference>
<proteinExistence type="predicted"/>
<evidence type="ECO:0000313" key="3">
    <source>
        <dbReference type="Proteomes" id="UP000225277"/>
    </source>
</evidence>
<dbReference type="Proteomes" id="UP000225277">
    <property type="component" value="Unassembled WGS sequence"/>
</dbReference>
<keyword evidence="3" id="KW-1185">Reference proteome</keyword>
<evidence type="ECO:0000313" key="2">
    <source>
        <dbReference type="EMBL" id="CZT15853.1"/>
    </source>
</evidence>
<sequence length="45" mass="4997">MENRSLIPFTLGGGAAQSTTHGNGRRKIRGASWNYQRLMHVNAKL</sequence>
<dbReference type="GeneID" id="35596924"/>
<organism evidence="2 3">
    <name type="scientific">Ramularia collo-cygni</name>
    <dbReference type="NCBI Taxonomy" id="112498"/>
    <lineage>
        <taxon>Eukaryota</taxon>
        <taxon>Fungi</taxon>
        <taxon>Dikarya</taxon>
        <taxon>Ascomycota</taxon>
        <taxon>Pezizomycotina</taxon>
        <taxon>Dothideomycetes</taxon>
        <taxon>Dothideomycetidae</taxon>
        <taxon>Mycosphaerellales</taxon>
        <taxon>Mycosphaerellaceae</taxon>
        <taxon>Ramularia</taxon>
    </lineage>
</organism>
<protein>
    <submittedName>
        <fullName evidence="2">Uncharacterized protein</fullName>
    </submittedName>
</protein>
<name>A0A2D3V6B7_9PEZI</name>
<accession>A0A2D3V6B7</accession>
<evidence type="ECO:0000256" key="1">
    <source>
        <dbReference type="SAM" id="MobiDB-lite"/>
    </source>
</evidence>
<feature type="region of interest" description="Disordered" evidence="1">
    <location>
        <begin position="1"/>
        <end position="25"/>
    </location>
</feature>
<gene>
    <name evidence="2" type="ORF">RCC_01689</name>
</gene>
<dbReference type="AlphaFoldDB" id="A0A2D3V6B7"/>